<dbReference type="Gene3D" id="1.10.12.10">
    <property type="entry name" value="Lyase 2-enoyl-coa Hydratase, Chain A, domain 2"/>
    <property type="match status" value="1"/>
</dbReference>
<proteinExistence type="inferred from homology"/>
<keyword evidence="5" id="KW-1185">Reference proteome</keyword>
<dbReference type="Proteomes" id="UP001611494">
    <property type="component" value="Unassembled WGS sequence"/>
</dbReference>
<dbReference type="PANTHER" id="PTHR11941">
    <property type="entry name" value="ENOYL-COA HYDRATASE-RELATED"/>
    <property type="match status" value="1"/>
</dbReference>
<keyword evidence="2" id="KW-0443">Lipid metabolism</keyword>
<dbReference type="PANTHER" id="PTHR11941:SF169">
    <property type="entry name" value="(7AS)-7A-METHYL-1,5-DIOXO-2,3,5,6,7,7A-HEXAHYDRO-1H-INDENE-CARBOXYL-COA HYDROLASE"/>
    <property type="match status" value="1"/>
</dbReference>
<comment type="caution">
    <text evidence="4">The sequence shown here is derived from an EMBL/GenBank/DDBJ whole genome shotgun (WGS) entry which is preliminary data.</text>
</comment>
<evidence type="ECO:0000256" key="3">
    <source>
        <dbReference type="ARBA" id="ARBA00023239"/>
    </source>
</evidence>
<dbReference type="SUPFAM" id="SSF52096">
    <property type="entry name" value="ClpP/crotonase"/>
    <property type="match status" value="1"/>
</dbReference>
<protein>
    <submittedName>
        <fullName evidence="4">Enoyl-CoA hydratase-related protein</fullName>
    </submittedName>
</protein>
<comment type="similarity">
    <text evidence="1">Belongs to the enoyl-CoA hydratase/isomerase family.</text>
</comment>
<dbReference type="CDD" id="cd06558">
    <property type="entry name" value="crotonase-like"/>
    <property type="match status" value="1"/>
</dbReference>
<dbReference type="Gene3D" id="3.90.226.10">
    <property type="entry name" value="2-enoyl-CoA Hydratase, Chain A, domain 1"/>
    <property type="match status" value="1"/>
</dbReference>
<dbReference type="InterPro" id="IPR029045">
    <property type="entry name" value="ClpP/crotonase-like_dom_sf"/>
</dbReference>
<organism evidence="4 5">
    <name type="scientific">Nocardia testacea</name>
    <dbReference type="NCBI Taxonomy" id="248551"/>
    <lineage>
        <taxon>Bacteria</taxon>
        <taxon>Bacillati</taxon>
        <taxon>Actinomycetota</taxon>
        <taxon>Actinomycetes</taxon>
        <taxon>Mycobacteriales</taxon>
        <taxon>Nocardiaceae</taxon>
        <taxon>Nocardia</taxon>
    </lineage>
</organism>
<dbReference type="RefSeq" id="WP_397058556.1">
    <property type="nucleotide sequence ID" value="NZ_JBIRYL010000001.1"/>
</dbReference>
<keyword evidence="3" id="KW-0456">Lyase</keyword>
<dbReference type="InterPro" id="IPR014748">
    <property type="entry name" value="Enoyl-CoA_hydra_C"/>
</dbReference>
<name>A0ABW7VP56_9NOCA</name>
<accession>A0ABW7VP56</accession>
<evidence type="ECO:0000256" key="1">
    <source>
        <dbReference type="ARBA" id="ARBA00005254"/>
    </source>
</evidence>
<reference evidence="4 5" key="1">
    <citation type="submission" date="2024-10" db="EMBL/GenBank/DDBJ databases">
        <title>The Natural Products Discovery Center: Release of the First 8490 Sequenced Strains for Exploring Actinobacteria Biosynthetic Diversity.</title>
        <authorList>
            <person name="Kalkreuter E."/>
            <person name="Kautsar S.A."/>
            <person name="Yang D."/>
            <person name="Bader C.D."/>
            <person name="Teijaro C.N."/>
            <person name="Fluegel L."/>
            <person name="Davis C.M."/>
            <person name="Simpson J.R."/>
            <person name="Lauterbach L."/>
            <person name="Steele A.D."/>
            <person name="Gui C."/>
            <person name="Meng S."/>
            <person name="Li G."/>
            <person name="Viehrig K."/>
            <person name="Ye F."/>
            <person name="Su P."/>
            <person name="Kiefer A.F."/>
            <person name="Nichols A."/>
            <person name="Cepeda A.J."/>
            <person name="Yan W."/>
            <person name="Fan B."/>
            <person name="Jiang Y."/>
            <person name="Adhikari A."/>
            <person name="Zheng C.-J."/>
            <person name="Schuster L."/>
            <person name="Cowan T.M."/>
            <person name="Smanski M.J."/>
            <person name="Chevrette M.G."/>
            <person name="De Carvalho L.P.S."/>
            <person name="Shen B."/>
        </authorList>
    </citation>
    <scope>NUCLEOTIDE SEQUENCE [LARGE SCALE GENOMIC DNA]</scope>
    <source>
        <strain evidence="4 5">NPDC019377</strain>
    </source>
</reference>
<dbReference type="Pfam" id="PF00378">
    <property type="entry name" value="ECH_1"/>
    <property type="match status" value="1"/>
</dbReference>
<dbReference type="InterPro" id="IPR001753">
    <property type="entry name" value="Enoyl-CoA_hydra/iso"/>
</dbReference>
<dbReference type="EMBL" id="JBIRYL010000001">
    <property type="protein sequence ID" value="MFI2228389.1"/>
    <property type="molecule type" value="Genomic_DNA"/>
</dbReference>
<evidence type="ECO:0000313" key="4">
    <source>
        <dbReference type="EMBL" id="MFI2228389.1"/>
    </source>
</evidence>
<sequence length="272" mass="28330">MTDRHSMNESGPEAAADEEFLVERRGPVTVLTLNRPQARNALNGALIAGIGATVLAAEQDSGTRALVLTAAGDRAFCAGMDLRAFSGGEDVGFGDTPENRAFQRLTRGAVEIPVIGAANGTAVGGGLELLLGCDLIVAAETTKFGLPEVQRGLFPGGGGTYIAERIPLGIALQLTLTGETFTAARGYEMGLINAVVPAGQVLETALAFADRIAANGPLGVAACKELVRLSVTDPVKAAQRLRHWQGVVFASEDAKEGATAFMEKRTPEWQGK</sequence>
<evidence type="ECO:0000313" key="5">
    <source>
        <dbReference type="Proteomes" id="UP001611494"/>
    </source>
</evidence>
<gene>
    <name evidence="4" type="ORF">ACH49Z_00880</name>
</gene>
<evidence type="ECO:0000256" key="2">
    <source>
        <dbReference type="ARBA" id="ARBA00023098"/>
    </source>
</evidence>